<name>A0A4Q4DZQ2_ACILW</name>
<dbReference type="PANTHER" id="PTHR32385">
    <property type="entry name" value="MANNOSYL PHOSPHORYLINOSITOL CERAMIDE SYNTHASE"/>
    <property type="match status" value="1"/>
</dbReference>
<accession>A0A4Q4DZQ2</accession>
<dbReference type="Proteomes" id="UP000293391">
    <property type="component" value="Chromosome"/>
</dbReference>
<dbReference type="AlphaFoldDB" id="A0A4Q4DZQ2"/>
<dbReference type="InterPro" id="IPR008441">
    <property type="entry name" value="AfumC-like_glycosyl_Trfase"/>
</dbReference>
<dbReference type="SUPFAM" id="SSF53448">
    <property type="entry name" value="Nucleotide-diphospho-sugar transferases"/>
    <property type="match status" value="1"/>
</dbReference>
<dbReference type="GO" id="GO:0016020">
    <property type="term" value="C:membrane"/>
    <property type="evidence" value="ECO:0007669"/>
    <property type="project" value="GOC"/>
</dbReference>
<proteinExistence type="predicted"/>
<evidence type="ECO:0000313" key="1">
    <source>
        <dbReference type="EMBL" id="QXR07004.1"/>
    </source>
</evidence>
<organism evidence="1 2">
    <name type="scientific">Acinetobacter lwoffii</name>
    <dbReference type="NCBI Taxonomy" id="28090"/>
    <lineage>
        <taxon>Bacteria</taxon>
        <taxon>Pseudomonadati</taxon>
        <taxon>Pseudomonadota</taxon>
        <taxon>Gammaproteobacteria</taxon>
        <taxon>Moraxellales</taxon>
        <taxon>Moraxellaceae</taxon>
        <taxon>Acinetobacter</taxon>
    </lineage>
</organism>
<evidence type="ECO:0000313" key="2">
    <source>
        <dbReference type="Proteomes" id="UP000293391"/>
    </source>
</evidence>
<reference evidence="1" key="3">
    <citation type="submission" date="2021-06" db="EMBL/GenBank/DDBJ databases">
        <authorList>
            <person name="Diorio-Toth L."/>
        </authorList>
    </citation>
    <scope>NUCLEOTIDE SEQUENCE</scope>
    <source>
        <strain evidence="1">AL_065</strain>
    </source>
</reference>
<sequence>MKIFKKTYYMLKFYIMYFYKIRGTNLKIHNYANMITLNPKPEEVKIPKLIWLYWEGDVPLFVEKCIENIKLINANYEVHFLTPTTVDQFIQIDFDSLNIHLPQHKADLIRFKLLYVYGGIWLDASIIVYENLDWIQELVSQNQTESFAYYRKKNTTNIDSPVIENWLLATAPNNRFFKDWFDELVNAMQVGPKTYINEIKRTVPNYERIFQKISNLEYLISYVVCQVIMLKALPSITLIDCDQNAFYYQVKNKWVKEKTLIEMAINHHSGEYPKLIKFAGKERKHIGEFYEKGMYFQDSLLDFHDDQSKTLS</sequence>
<reference evidence="1" key="2">
    <citation type="journal article" date="2019" name="Nat. Commun.">
        <title>Spatiotemporal dynamics of multidrug resistant bacteria on intensive care unit surfaces.</title>
        <authorList>
            <person name="D'Souza A.W."/>
            <person name="Potter R.F."/>
            <person name="Wallace M."/>
            <person name="Shupe A."/>
            <person name="Patel S."/>
            <person name="Sun X."/>
            <person name="Gul D."/>
            <person name="Kwon J.H."/>
            <person name="Andleeb S."/>
            <person name="Burnham C.D."/>
            <person name="Dantas G."/>
        </authorList>
    </citation>
    <scope>NUCLEOTIDE SEQUENCE</scope>
    <source>
        <strain evidence="1">AL_065</strain>
    </source>
</reference>
<dbReference type="GO" id="GO:0051999">
    <property type="term" value="P:mannosyl-inositol phosphorylceramide biosynthetic process"/>
    <property type="evidence" value="ECO:0007669"/>
    <property type="project" value="TreeGrafter"/>
</dbReference>
<dbReference type="Gene3D" id="3.90.550.20">
    <property type="match status" value="1"/>
</dbReference>
<dbReference type="EMBL" id="CP078045">
    <property type="protein sequence ID" value="QXR07004.1"/>
    <property type="molecule type" value="Genomic_DNA"/>
</dbReference>
<reference evidence="1" key="1">
    <citation type="submission" date="2018-10" db="EMBL/GenBank/DDBJ databases">
        <authorList>
            <person name="D'Souza A.W."/>
            <person name="Potter R.F."/>
            <person name="Wallace M."/>
            <person name="Shupe A."/>
            <person name="Patel S."/>
            <person name="Sun S."/>
            <person name="Gul D."/>
            <person name="Kwon J.H."/>
            <person name="Andleeb S."/>
            <person name="Burnham C.-A.D."/>
            <person name="Dantas G."/>
        </authorList>
    </citation>
    <scope>NUCLEOTIDE SEQUENCE</scope>
    <source>
        <strain evidence="1">AL_065</strain>
    </source>
</reference>
<protein>
    <submittedName>
        <fullName evidence="1">Capsular polysaccharide synthesis protein</fullName>
    </submittedName>
</protein>
<dbReference type="RefSeq" id="WP_004278324.1">
    <property type="nucleotide sequence ID" value="NZ_CAYTBE010000025.1"/>
</dbReference>
<dbReference type="InterPro" id="IPR029044">
    <property type="entry name" value="Nucleotide-diphossugar_trans"/>
</dbReference>
<dbReference type="GO" id="GO:0000030">
    <property type="term" value="F:mannosyltransferase activity"/>
    <property type="evidence" value="ECO:0007669"/>
    <property type="project" value="TreeGrafter"/>
</dbReference>
<dbReference type="Pfam" id="PF05704">
    <property type="entry name" value="Caps_synth"/>
    <property type="match status" value="1"/>
</dbReference>
<dbReference type="PANTHER" id="PTHR32385:SF15">
    <property type="entry name" value="INOSITOL PHOSPHOCERAMIDE MANNOSYLTRANSFERASE 1"/>
    <property type="match status" value="1"/>
</dbReference>
<gene>
    <name evidence="1" type="ORF">EVX74_013145</name>
</gene>
<dbReference type="InterPro" id="IPR051706">
    <property type="entry name" value="Glycosyltransferase_domain"/>
</dbReference>